<dbReference type="EMBL" id="JBCEWA010000007">
    <property type="protein sequence ID" value="MEL5988804.1"/>
    <property type="molecule type" value="Genomic_DNA"/>
</dbReference>
<feature type="transmembrane region" description="Helical" evidence="1">
    <location>
        <begin position="72"/>
        <end position="93"/>
    </location>
</feature>
<keyword evidence="4" id="KW-1185">Reference proteome</keyword>
<comment type="caution">
    <text evidence="3">The sequence shown here is derived from an EMBL/GenBank/DDBJ whole genome shotgun (WGS) entry which is preliminary data.</text>
</comment>
<dbReference type="Proteomes" id="UP001398420">
    <property type="component" value="Unassembled WGS sequence"/>
</dbReference>
<gene>
    <name evidence="3" type="ORF">AAF454_10380</name>
</gene>
<keyword evidence="1" id="KW-0472">Membrane</keyword>
<protein>
    <submittedName>
        <fullName evidence="3">Metallophosphoesterase</fullName>
    </submittedName>
</protein>
<feature type="domain" description="Calcineurin-like phosphoesterase" evidence="2">
    <location>
        <begin position="141"/>
        <end position="302"/>
    </location>
</feature>
<name>A0ABU9LM19_9BACL</name>
<keyword evidence="1" id="KW-0812">Transmembrane</keyword>
<feature type="transmembrane region" description="Helical" evidence="1">
    <location>
        <begin position="100"/>
        <end position="121"/>
    </location>
</feature>
<feature type="transmembrane region" description="Helical" evidence="1">
    <location>
        <begin position="41"/>
        <end position="60"/>
    </location>
</feature>
<dbReference type="SUPFAM" id="SSF56300">
    <property type="entry name" value="Metallo-dependent phosphatases"/>
    <property type="match status" value="1"/>
</dbReference>
<feature type="transmembrane region" description="Helical" evidence="1">
    <location>
        <begin position="6"/>
        <end position="29"/>
    </location>
</feature>
<dbReference type="PANTHER" id="PTHR31302">
    <property type="entry name" value="TRANSMEMBRANE PROTEIN WITH METALLOPHOSPHOESTERASE DOMAIN-RELATED"/>
    <property type="match status" value="1"/>
</dbReference>
<dbReference type="Pfam" id="PF00149">
    <property type="entry name" value="Metallophos"/>
    <property type="match status" value="1"/>
</dbReference>
<evidence type="ECO:0000259" key="2">
    <source>
        <dbReference type="Pfam" id="PF00149"/>
    </source>
</evidence>
<dbReference type="InterPro" id="IPR004843">
    <property type="entry name" value="Calcineurin-like_PHP"/>
</dbReference>
<accession>A0ABU9LM19</accession>
<sequence>MTFKVILFIIIALLIYSALVFYVGWNIRVLMKSFGLKRGKVAFWIIYAFIAYSIMLTRFIPLDFLKILSDYWLFAFSYGLILCIVCNILSLILRRRYTRIIGSSAIVILLISAGVGTYYAYTPIVHHQTIERPEKANGQQLKVVVASDTHLGLLSNKKHLSRFVELANKEKPDVVILAGDLVDDSPKWFNEQQMEDELKKLQATYGVYAVLGNHEYIGDELPAVKQAMKNANVTLLQDQTVTIAGDIALTGRDDATNKKRASLKTLQKDIKSGQPWIVIDHQPSKTMNDPGVSFMMSGHTHAGQIWPGKWMTEFIYELNYGHEKRNGTDYLVTSGYGFWGPPMRIGTQAELWSVTLQFK</sequence>
<dbReference type="Gene3D" id="3.60.21.10">
    <property type="match status" value="1"/>
</dbReference>
<keyword evidence="1" id="KW-1133">Transmembrane helix</keyword>
<dbReference type="PANTHER" id="PTHR31302:SF0">
    <property type="entry name" value="TRANSMEMBRANE PROTEIN WITH METALLOPHOSPHOESTERASE DOMAIN"/>
    <property type="match status" value="1"/>
</dbReference>
<dbReference type="InterPro" id="IPR051158">
    <property type="entry name" value="Metallophosphoesterase_sf"/>
</dbReference>
<organism evidence="3 4">
    <name type="scientific">Kurthia gibsonii</name>
    <dbReference type="NCBI Taxonomy" id="33946"/>
    <lineage>
        <taxon>Bacteria</taxon>
        <taxon>Bacillati</taxon>
        <taxon>Bacillota</taxon>
        <taxon>Bacilli</taxon>
        <taxon>Bacillales</taxon>
        <taxon>Caryophanaceae</taxon>
        <taxon>Kurthia</taxon>
    </lineage>
</organism>
<reference evidence="3 4" key="1">
    <citation type="submission" date="2024-04" db="EMBL/GenBank/DDBJ databases">
        <authorList>
            <person name="Wu Y.S."/>
            <person name="Zhang L."/>
        </authorList>
    </citation>
    <scope>NUCLEOTIDE SEQUENCE [LARGE SCALE GENOMIC DNA]</scope>
    <source>
        <strain evidence="3 4">KG-01</strain>
    </source>
</reference>
<dbReference type="CDD" id="cd07385">
    <property type="entry name" value="MPP_YkuE_C"/>
    <property type="match status" value="1"/>
</dbReference>
<proteinExistence type="predicted"/>
<evidence type="ECO:0000313" key="3">
    <source>
        <dbReference type="EMBL" id="MEL5988804.1"/>
    </source>
</evidence>
<dbReference type="InterPro" id="IPR029052">
    <property type="entry name" value="Metallo-depent_PP-like"/>
</dbReference>
<evidence type="ECO:0000313" key="4">
    <source>
        <dbReference type="Proteomes" id="UP001398420"/>
    </source>
</evidence>
<evidence type="ECO:0000256" key="1">
    <source>
        <dbReference type="SAM" id="Phobius"/>
    </source>
</evidence>
<dbReference type="RefSeq" id="WP_342303033.1">
    <property type="nucleotide sequence ID" value="NZ_JBCEWA010000007.1"/>
</dbReference>